<feature type="transmembrane region" description="Helical" evidence="1">
    <location>
        <begin position="38"/>
        <end position="59"/>
    </location>
</feature>
<dbReference type="AlphaFoldDB" id="A0A914Q4B6"/>
<dbReference type="Proteomes" id="UP000887578">
    <property type="component" value="Unplaced"/>
</dbReference>
<feature type="transmembrane region" description="Helical" evidence="1">
    <location>
        <begin position="227"/>
        <end position="247"/>
    </location>
</feature>
<dbReference type="WBParaSite" id="PDA_v2.g26178.t1">
    <property type="protein sequence ID" value="PDA_v2.g26178.t1"/>
    <property type="gene ID" value="PDA_v2.g26178"/>
</dbReference>
<name>A0A914Q4B6_9BILA</name>
<evidence type="ECO:0000313" key="2">
    <source>
        <dbReference type="Proteomes" id="UP000887578"/>
    </source>
</evidence>
<protein>
    <submittedName>
        <fullName evidence="3">Uncharacterized protein</fullName>
    </submittedName>
</protein>
<keyword evidence="1" id="KW-1133">Transmembrane helix</keyword>
<evidence type="ECO:0000256" key="1">
    <source>
        <dbReference type="SAM" id="Phobius"/>
    </source>
</evidence>
<sequence length="266" mass="31581">MTRTRRYIIMKETSYFPDTEAYDDVQKARKKAAMKYNLVNLLHPLFLLGVGLLLLWPLLDYPDRYGILENCNRTDTSWNPMNQTWYTAEEEKAWMPYKHWARAYDDVSQLEAWYHRRNESMFNETFPDIVVYEGYNKTAIVAAKAVIEPAMNEAYANWSIKYKGLRDCAKEYVATGDRGISNTLAIGFVVLYSVIFLLSLVAREVFLHYMVKKEYTASEWKKESHNNMFWICLWFFVSLLYIAYLYWIPARREAYLNGILSRYWAV</sequence>
<accession>A0A914Q4B6</accession>
<proteinExistence type="predicted"/>
<reference evidence="3" key="1">
    <citation type="submission" date="2022-11" db="UniProtKB">
        <authorList>
            <consortium name="WormBaseParasite"/>
        </authorList>
    </citation>
    <scope>IDENTIFICATION</scope>
</reference>
<organism evidence="2 3">
    <name type="scientific">Panagrolaimus davidi</name>
    <dbReference type="NCBI Taxonomy" id="227884"/>
    <lineage>
        <taxon>Eukaryota</taxon>
        <taxon>Metazoa</taxon>
        <taxon>Ecdysozoa</taxon>
        <taxon>Nematoda</taxon>
        <taxon>Chromadorea</taxon>
        <taxon>Rhabditida</taxon>
        <taxon>Tylenchina</taxon>
        <taxon>Panagrolaimomorpha</taxon>
        <taxon>Panagrolaimoidea</taxon>
        <taxon>Panagrolaimidae</taxon>
        <taxon>Panagrolaimus</taxon>
    </lineage>
</organism>
<keyword evidence="1" id="KW-0472">Membrane</keyword>
<evidence type="ECO:0000313" key="3">
    <source>
        <dbReference type="WBParaSite" id="PDA_v2.g26178.t1"/>
    </source>
</evidence>
<keyword evidence="2" id="KW-1185">Reference proteome</keyword>
<keyword evidence="1" id="KW-0812">Transmembrane</keyword>
<feature type="transmembrane region" description="Helical" evidence="1">
    <location>
        <begin position="184"/>
        <end position="206"/>
    </location>
</feature>